<dbReference type="InterPro" id="IPR023780">
    <property type="entry name" value="Chromo_domain"/>
</dbReference>
<dbReference type="GO" id="GO:0005634">
    <property type="term" value="C:nucleus"/>
    <property type="evidence" value="ECO:0007669"/>
    <property type="project" value="UniProtKB-SubCell"/>
</dbReference>
<dbReference type="AlphaFoldDB" id="A0A0D3L0Y8"/>
<dbReference type="RefSeq" id="XP_005794102.1">
    <property type="nucleotide sequence ID" value="XM_005794045.1"/>
</dbReference>
<dbReference type="PANTHER" id="PTHR22812">
    <property type="entry name" value="CHROMOBOX PROTEIN"/>
    <property type="match status" value="1"/>
</dbReference>
<evidence type="ECO:0000256" key="2">
    <source>
        <dbReference type="ARBA" id="ARBA00023242"/>
    </source>
</evidence>
<dbReference type="KEGG" id="ehx:EMIHUDRAFT_194097"/>
<dbReference type="STRING" id="2903.R1E227"/>
<dbReference type="PROSITE" id="PS50013">
    <property type="entry name" value="CHROMO_2"/>
    <property type="match status" value="1"/>
</dbReference>
<dbReference type="InterPro" id="IPR000953">
    <property type="entry name" value="Chromo/chromo_shadow_dom"/>
</dbReference>
<reference evidence="5" key="2">
    <citation type="submission" date="2024-10" db="UniProtKB">
        <authorList>
            <consortium name="EnsemblProtists"/>
        </authorList>
    </citation>
    <scope>IDENTIFICATION</scope>
</reference>
<dbReference type="Proteomes" id="UP000013827">
    <property type="component" value="Unassembled WGS sequence"/>
</dbReference>
<sequence>MAKRRAFVGCCARTDGCVLAAGHRGACHVAEMEEVDYVVEAIRDERERRGKLPTTEYLVKWKGWPEEDCTWELEQTLASCPLILRAWRKARKTPAPATTVAPPGMSDASGGRRSLNR</sequence>
<keyword evidence="2" id="KW-0539">Nucleus</keyword>
<evidence type="ECO:0000256" key="1">
    <source>
        <dbReference type="ARBA" id="ARBA00004123"/>
    </source>
</evidence>
<feature type="region of interest" description="Disordered" evidence="3">
    <location>
        <begin position="93"/>
        <end position="117"/>
    </location>
</feature>
<proteinExistence type="predicted"/>
<reference evidence="6" key="1">
    <citation type="journal article" date="2013" name="Nature">
        <title>Pan genome of the phytoplankton Emiliania underpins its global distribution.</title>
        <authorList>
            <person name="Read B.A."/>
            <person name="Kegel J."/>
            <person name="Klute M.J."/>
            <person name="Kuo A."/>
            <person name="Lefebvre S.C."/>
            <person name="Maumus F."/>
            <person name="Mayer C."/>
            <person name="Miller J."/>
            <person name="Monier A."/>
            <person name="Salamov A."/>
            <person name="Young J."/>
            <person name="Aguilar M."/>
            <person name="Claverie J.M."/>
            <person name="Frickenhaus S."/>
            <person name="Gonzalez K."/>
            <person name="Herman E.K."/>
            <person name="Lin Y.C."/>
            <person name="Napier J."/>
            <person name="Ogata H."/>
            <person name="Sarno A.F."/>
            <person name="Shmutz J."/>
            <person name="Schroeder D."/>
            <person name="de Vargas C."/>
            <person name="Verret F."/>
            <person name="von Dassow P."/>
            <person name="Valentin K."/>
            <person name="Van de Peer Y."/>
            <person name="Wheeler G."/>
            <person name="Dacks J.B."/>
            <person name="Delwiche C.F."/>
            <person name="Dyhrman S.T."/>
            <person name="Glockner G."/>
            <person name="John U."/>
            <person name="Richards T."/>
            <person name="Worden A.Z."/>
            <person name="Zhang X."/>
            <person name="Grigoriev I.V."/>
            <person name="Allen A.E."/>
            <person name="Bidle K."/>
            <person name="Borodovsky M."/>
            <person name="Bowler C."/>
            <person name="Brownlee C."/>
            <person name="Cock J.M."/>
            <person name="Elias M."/>
            <person name="Gladyshev V.N."/>
            <person name="Groth M."/>
            <person name="Guda C."/>
            <person name="Hadaegh A."/>
            <person name="Iglesias-Rodriguez M.D."/>
            <person name="Jenkins J."/>
            <person name="Jones B.M."/>
            <person name="Lawson T."/>
            <person name="Leese F."/>
            <person name="Lindquist E."/>
            <person name="Lobanov A."/>
            <person name="Lomsadze A."/>
            <person name="Malik S.B."/>
            <person name="Marsh M.E."/>
            <person name="Mackinder L."/>
            <person name="Mock T."/>
            <person name="Mueller-Roeber B."/>
            <person name="Pagarete A."/>
            <person name="Parker M."/>
            <person name="Probert I."/>
            <person name="Quesneville H."/>
            <person name="Raines C."/>
            <person name="Rensing S.A."/>
            <person name="Riano-Pachon D.M."/>
            <person name="Richier S."/>
            <person name="Rokitta S."/>
            <person name="Shiraiwa Y."/>
            <person name="Soanes D.M."/>
            <person name="van der Giezen M."/>
            <person name="Wahlund T.M."/>
            <person name="Williams B."/>
            <person name="Wilson W."/>
            <person name="Wolfe G."/>
            <person name="Wurch L.L."/>
        </authorList>
    </citation>
    <scope>NUCLEOTIDE SEQUENCE</scope>
</reference>
<dbReference type="CDD" id="cd00024">
    <property type="entry name" value="CD_CSD"/>
    <property type="match status" value="1"/>
</dbReference>
<organism evidence="5 6">
    <name type="scientific">Emiliania huxleyi (strain CCMP1516)</name>
    <dbReference type="NCBI Taxonomy" id="280463"/>
    <lineage>
        <taxon>Eukaryota</taxon>
        <taxon>Haptista</taxon>
        <taxon>Haptophyta</taxon>
        <taxon>Prymnesiophyceae</taxon>
        <taxon>Isochrysidales</taxon>
        <taxon>Noelaerhabdaceae</taxon>
        <taxon>Emiliania</taxon>
    </lineage>
</organism>
<dbReference type="PaxDb" id="2903-EOD41673"/>
<dbReference type="Gene3D" id="2.40.50.40">
    <property type="match status" value="1"/>
</dbReference>
<evidence type="ECO:0000313" key="5">
    <source>
        <dbReference type="EnsemblProtists" id="EOD41673"/>
    </source>
</evidence>
<dbReference type="GeneID" id="17286943"/>
<dbReference type="EnsemblProtists" id="EOD41673">
    <property type="protein sequence ID" value="EOD41673"/>
    <property type="gene ID" value="EMIHUDRAFT_194097"/>
</dbReference>
<protein>
    <recommendedName>
        <fullName evidence="4">Chromo domain-containing protein</fullName>
    </recommendedName>
</protein>
<keyword evidence="6" id="KW-1185">Reference proteome</keyword>
<feature type="compositionally biased region" description="Low complexity" evidence="3">
    <location>
        <begin position="93"/>
        <end position="103"/>
    </location>
</feature>
<dbReference type="InterPro" id="IPR051219">
    <property type="entry name" value="Heterochromatin_chromo-domain"/>
</dbReference>
<evidence type="ECO:0000256" key="3">
    <source>
        <dbReference type="SAM" id="MobiDB-lite"/>
    </source>
</evidence>
<name>A0A0D3L0Y8_EMIH1</name>
<accession>A0A0D3L0Y8</accession>
<dbReference type="InterPro" id="IPR016197">
    <property type="entry name" value="Chromo-like_dom_sf"/>
</dbReference>
<evidence type="ECO:0000313" key="6">
    <source>
        <dbReference type="Proteomes" id="UP000013827"/>
    </source>
</evidence>
<feature type="domain" description="Chromo" evidence="4">
    <location>
        <begin position="37"/>
        <end position="99"/>
    </location>
</feature>
<comment type="subcellular location">
    <subcellularLocation>
        <location evidence="1">Nucleus</location>
    </subcellularLocation>
</comment>
<dbReference type="HOGENOM" id="CLU_2089358_0_0_1"/>
<dbReference type="SMART" id="SM00298">
    <property type="entry name" value="CHROMO"/>
    <property type="match status" value="1"/>
</dbReference>
<dbReference type="Pfam" id="PF00385">
    <property type="entry name" value="Chromo"/>
    <property type="match status" value="1"/>
</dbReference>
<dbReference type="SUPFAM" id="SSF54160">
    <property type="entry name" value="Chromo domain-like"/>
    <property type="match status" value="1"/>
</dbReference>
<evidence type="ECO:0000259" key="4">
    <source>
        <dbReference type="PROSITE" id="PS50013"/>
    </source>
</evidence>